<feature type="region of interest" description="Disordered" evidence="1">
    <location>
        <begin position="1"/>
        <end position="32"/>
    </location>
</feature>
<evidence type="ECO:0000256" key="1">
    <source>
        <dbReference type="SAM" id="MobiDB-lite"/>
    </source>
</evidence>
<organism evidence="2 3">
    <name type="scientific">Gossypium raimondii</name>
    <name type="common">Peruvian cotton</name>
    <name type="synonym">Gossypium klotzschianum subsp. raimondii</name>
    <dbReference type="NCBI Taxonomy" id="29730"/>
    <lineage>
        <taxon>Eukaryota</taxon>
        <taxon>Viridiplantae</taxon>
        <taxon>Streptophyta</taxon>
        <taxon>Embryophyta</taxon>
        <taxon>Tracheophyta</taxon>
        <taxon>Spermatophyta</taxon>
        <taxon>Magnoliopsida</taxon>
        <taxon>eudicotyledons</taxon>
        <taxon>Gunneridae</taxon>
        <taxon>Pentapetalae</taxon>
        <taxon>rosids</taxon>
        <taxon>malvids</taxon>
        <taxon>Malvales</taxon>
        <taxon>Malvaceae</taxon>
        <taxon>Malvoideae</taxon>
        <taxon>Gossypium</taxon>
    </lineage>
</organism>
<feature type="compositionally biased region" description="Low complexity" evidence="1">
    <location>
        <begin position="139"/>
        <end position="149"/>
    </location>
</feature>
<accession>A0A0D2UBK2</accession>
<feature type="compositionally biased region" description="Polar residues" evidence="1">
    <location>
        <begin position="1"/>
        <end position="20"/>
    </location>
</feature>
<gene>
    <name evidence="2" type="ORF">B456_008G287200</name>
</gene>
<dbReference type="KEGG" id="gra:105765641"/>
<sequence>MCSETSPRVSFSHDLSQPTMEQREQRRDTKLLEQPPCSDFEFNICTTSFDQQQWSSADELFANGMLLPKTVTPKYDAIAPSLVSLPPRPKLSMADDVRKDMVEKKPVSNKSIWGFKRSSSLNCDVKKGLICSLPLLSRSNSTGSVSSASSKHKHSSPKLPSSSSCCNGYQFPQKPPLKKNHGNCSYGNGVRISPVLNVPPPYISKGTANLFGLGSFLRNGKVKKSKK</sequence>
<feature type="region of interest" description="Disordered" evidence="1">
    <location>
        <begin position="139"/>
        <end position="165"/>
    </location>
</feature>
<name>A0A0D2UBK2_GOSRA</name>
<dbReference type="OrthoDB" id="1106808at2759"/>
<proteinExistence type="predicted"/>
<protein>
    <submittedName>
        <fullName evidence="2">Uncharacterized protein</fullName>
    </submittedName>
</protein>
<dbReference type="Gramene" id="KJB52990">
    <property type="protein sequence ID" value="KJB52990"/>
    <property type="gene ID" value="B456_008G287200"/>
</dbReference>
<dbReference type="Proteomes" id="UP000032304">
    <property type="component" value="Chromosome 8"/>
</dbReference>
<dbReference type="eggNOG" id="ENOG502RZ5W">
    <property type="taxonomic scope" value="Eukaryota"/>
</dbReference>
<dbReference type="OMA" id="MICTEAL"/>
<dbReference type="AlphaFoldDB" id="A0A0D2UBK2"/>
<dbReference type="PANTHER" id="PTHR36757:SF4">
    <property type="entry name" value="DUF4005 DOMAIN-CONTAINING PROTEIN"/>
    <property type="match status" value="1"/>
</dbReference>
<dbReference type="PANTHER" id="PTHR36757">
    <property type="entry name" value="BNAANNG22500D PROTEIN"/>
    <property type="match status" value="1"/>
</dbReference>
<keyword evidence="3" id="KW-1185">Reference proteome</keyword>
<dbReference type="EMBL" id="CM001747">
    <property type="protein sequence ID" value="KJB52990.1"/>
    <property type="molecule type" value="Genomic_DNA"/>
</dbReference>
<evidence type="ECO:0000313" key="3">
    <source>
        <dbReference type="Proteomes" id="UP000032304"/>
    </source>
</evidence>
<reference evidence="2 3" key="1">
    <citation type="journal article" date="2012" name="Nature">
        <title>Repeated polyploidization of Gossypium genomes and the evolution of spinnable cotton fibres.</title>
        <authorList>
            <person name="Paterson A.H."/>
            <person name="Wendel J.F."/>
            <person name="Gundlach H."/>
            <person name="Guo H."/>
            <person name="Jenkins J."/>
            <person name="Jin D."/>
            <person name="Llewellyn D."/>
            <person name="Showmaker K.C."/>
            <person name="Shu S."/>
            <person name="Udall J."/>
            <person name="Yoo M.J."/>
            <person name="Byers R."/>
            <person name="Chen W."/>
            <person name="Doron-Faigenboim A."/>
            <person name="Duke M.V."/>
            <person name="Gong L."/>
            <person name="Grimwood J."/>
            <person name="Grover C."/>
            <person name="Grupp K."/>
            <person name="Hu G."/>
            <person name="Lee T.H."/>
            <person name="Li J."/>
            <person name="Lin L."/>
            <person name="Liu T."/>
            <person name="Marler B.S."/>
            <person name="Page J.T."/>
            <person name="Roberts A.W."/>
            <person name="Romanel E."/>
            <person name="Sanders W.S."/>
            <person name="Szadkowski E."/>
            <person name="Tan X."/>
            <person name="Tang H."/>
            <person name="Xu C."/>
            <person name="Wang J."/>
            <person name="Wang Z."/>
            <person name="Zhang D."/>
            <person name="Zhang L."/>
            <person name="Ashrafi H."/>
            <person name="Bedon F."/>
            <person name="Bowers J.E."/>
            <person name="Brubaker C.L."/>
            <person name="Chee P.W."/>
            <person name="Das S."/>
            <person name="Gingle A.R."/>
            <person name="Haigler C.H."/>
            <person name="Harker D."/>
            <person name="Hoffmann L.V."/>
            <person name="Hovav R."/>
            <person name="Jones D.C."/>
            <person name="Lemke C."/>
            <person name="Mansoor S."/>
            <person name="ur Rahman M."/>
            <person name="Rainville L.N."/>
            <person name="Rambani A."/>
            <person name="Reddy U.K."/>
            <person name="Rong J.K."/>
            <person name="Saranga Y."/>
            <person name="Scheffler B.E."/>
            <person name="Scheffler J.A."/>
            <person name="Stelly D.M."/>
            <person name="Triplett B.A."/>
            <person name="Van Deynze A."/>
            <person name="Vaslin M.F."/>
            <person name="Waghmare V.N."/>
            <person name="Walford S.A."/>
            <person name="Wright R.J."/>
            <person name="Zaki E.A."/>
            <person name="Zhang T."/>
            <person name="Dennis E.S."/>
            <person name="Mayer K.F."/>
            <person name="Peterson D.G."/>
            <person name="Rokhsar D.S."/>
            <person name="Wang X."/>
            <person name="Schmutz J."/>
        </authorList>
    </citation>
    <scope>NUCLEOTIDE SEQUENCE [LARGE SCALE GENOMIC DNA]</scope>
</reference>
<evidence type="ECO:0000313" key="2">
    <source>
        <dbReference type="EMBL" id="KJB52990.1"/>
    </source>
</evidence>
<feature type="compositionally biased region" description="Basic and acidic residues" evidence="1">
    <location>
        <begin position="21"/>
        <end position="31"/>
    </location>
</feature>